<evidence type="ECO:0000259" key="4">
    <source>
        <dbReference type="Pfam" id="PF01397"/>
    </source>
</evidence>
<evidence type="ECO:0000313" key="6">
    <source>
        <dbReference type="EMBL" id="KAK9674001.1"/>
    </source>
</evidence>
<comment type="caution">
    <text evidence="6">The sequence shown here is derived from an EMBL/GenBank/DDBJ whole genome shotgun (WGS) entry which is preliminary data.</text>
</comment>
<dbReference type="SFLD" id="SFLDS00005">
    <property type="entry name" value="Isoprenoid_Synthase_Type_I"/>
    <property type="match status" value="1"/>
</dbReference>
<evidence type="ECO:0000256" key="2">
    <source>
        <dbReference type="ARBA" id="ARBA00022723"/>
    </source>
</evidence>
<dbReference type="SUPFAM" id="SSF48239">
    <property type="entry name" value="Terpenoid cyclases/Protein prenyltransferases"/>
    <property type="match status" value="1"/>
</dbReference>
<dbReference type="FunFam" id="1.50.10.130:FF:000001">
    <property type="entry name" value="Isoprene synthase, chloroplastic"/>
    <property type="match status" value="1"/>
</dbReference>
<accession>A0AAW1HD35</accession>
<dbReference type="Gene3D" id="1.10.600.10">
    <property type="entry name" value="Farnesyl Diphosphate Synthase"/>
    <property type="match status" value="1"/>
</dbReference>
<dbReference type="SFLD" id="SFLDG01019">
    <property type="entry name" value="Terpene_Cyclase_Like_1_C_Termi"/>
    <property type="match status" value="1"/>
</dbReference>
<dbReference type="EMBL" id="JBDFQZ010000012">
    <property type="protein sequence ID" value="KAK9674001.1"/>
    <property type="molecule type" value="Genomic_DNA"/>
</dbReference>
<feature type="domain" description="Terpene synthase N-terminal" evidence="4">
    <location>
        <begin position="18"/>
        <end position="191"/>
    </location>
</feature>
<dbReference type="Pfam" id="PF01397">
    <property type="entry name" value="Terpene_synth"/>
    <property type="match status" value="1"/>
</dbReference>
<organism evidence="6 7">
    <name type="scientific">Saponaria officinalis</name>
    <name type="common">Common soapwort</name>
    <name type="synonym">Lychnis saponaria</name>
    <dbReference type="NCBI Taxonomy" id="3572"/>
    <lineage>
        <taxon>Eukaryota</taxon>
        <taxon>Viridiplantae</taxon>
        <taxon>Streptophyta</taxon>
        <taxon>Embryophyta</taxon>
        <taxon>Tracheophyta</taxon>
        <taxon>Spermatophyta</taxon>
        <taxon>Magnoliopsida</taxon>
        <taxon>eudicotyledons</taxon>
        <taxon>Gunneridae</taxon>
        <taxon>Pentapetalae</taxon>
        <taxon>Caryophyllales</taxon>
        <taxon>Caryophyllaceae</taxon>
        <taxon>Caryophylleae</taxon>
        <taxon>Saponaria</taxon>
    </lineage>
</organism>
<dbReference type="Pfam" id="PF03936">
    <property type="entry name" value="Terpene_synth_C"/>
    <property type="match status" value="1"/>
</dbReference>
<evidence type="ECO:0000313" key="7">
    <source>
        <dbReference type="Proteomes" id="UP001443914"/>
    </source>
</evidence>
<dbReference type="InterPro" id="IPR001906">
    <property type="entry name" value="Terpene_synth_N"/>
</dbReference>
<protein>
    <submittedName>
        <fullName evidence="6">Uncharacterized protein</fullName>
    </submittedName>
</protein>
<feature type="domain" description="Terpene synthase metal-binding" evidence="5">
    <location>
        <begin position="250"/>
        <end position="487"/>
    </location>
</feature>
<dbReference type="Gene3D" id="1.50.10.130">
    <property type="entry name" value="Terpene synthase, N-terminal domain"/>
    <property type="match status" value="1"/>
</dbReference>
<dbReference type="InterPro" id="IPR008949">
    <property type="entry name" value="Isoprenoid_synthase_dom_sf"/>
</dbReference>
<dbReference type="GO" id="GO:0016102">
    <property type="term" value="P:diterpenoid biosynthetic process"/>
    <property type="evidence" value="ECO:0007669"/>
    <property type="project" value="InterPro"/>
</dbReference>
<dbReference type="Proteomes" id="UP001443914">
    <property type="component" value="Unassembled WGS sequence"/>
</dbReference>
<dbReference type="PANTHER" id="PTHR31225">
    <property type="entry name" value="OS04G0344100 PROTEIN-RELATED"/>
    <property type="match status" value="1"/>
</dbReference>
<dbReference type="AlphaFoldDB" id="A0AAW1HD35"/>
<sequence length="546" mass="63246">MSTNIISRPIANFHPCHWGDHFLNITHHDQETVIQKEQEVQKLKVRVGELLRATKEPQNQITLIDTLERLGVAYHFENEIDETLKSSFESFLSDCENADLNNVSLRFRIFRQHGFYVPSDVFNKFKEDQNGRFKESLASDVQGMLSLFEASHVRVHDDKILDEALAFATPHLETMAKELSSPLGEQVAHALHQPLHLGMPRVEARFYISIYEKDPSHDELLLHFAKVDFNFVQSLHQKELKDLKRWWKGLHMKASYSRDRITEAFFWIVGVYFEPKFAFARKLFGKVFKSTTLTDDTYDAYGTLDELKLLTQAFQRPWNKDVAKELPDHVKWGYYAFVETCEEVEEELAKEGRAFCAGYLRQQVIDLSKEYMQEAEWCHQNYVPTYEEYMKNALVTSPYPLGTIASFLGMGEIASEEYFRWASQKPIPDIIRAASTILRLMNDMGGHKFEQSRKHVASAVQCVMEHKKVSENEANEILSKEVEDAWKLINQAMLQPYVIPKLLLTRILNLARSAHVIYHGTNDGFTHVNQTLKDKVDSVFARPISM</sequence>
<reference evidence="6" key="1">
    <citation type="submission" date="2024-03" db="EMBL/GenBank/DDBJ databases">
        <title>WGS assembly of Saponaria officinalis var. Norfolk2.</title>
        <authorList>
            <person name="Jenkins J."/>
            <person name="Shu S."/>
            <person name="Grimwood J."/>
            <person name="Barry K."/>
            <person name="Goodstein D."/>
            <person name="Schmutz J."/>
            <person name="Leebens-Mack J."/>
            <person name="Osbourn A."/>
        </authorList>
    </citation>
    <scope>NUCLEOTIDE SEQUENCE [LARGE SCALE GENOMIC DNA]</scope>
    <source>
        <strain evidence="6">JIC</strain>
    </source>
</reference>
<evidence type="ECO:0000256" key="1">
    <source>
        <dbReference type="ARBA" id="ARBA00001946"/>
    </source>
</evidence>
<dbReference type="InterPro" id="IPR005630">
    <property type="entry name" value="Terpene_synthase_metal-bd"/>
</dbReference>
<evidence type="ECO:0000256" key="3">
    <source>
        <dbReference type="ARBA" id="ARBA00023239"/>
    </source>
</evidence>
<name>A0AAW1HD35_SAPOF</name>
<dbReference type="GO" id="GO:0010333">
    <property type="term" value="F:terpene synthase activity"/>
    <property type="evidence" value="ECO:0007669"/>
    <property type="project" value="InterPro"/>
</dbReference>
<dbReference type="GO" id="GO:0000287">
    <property type="term" value="F:magnesium ion binding"/>
    <property type="evidence" value="ECO:0007669"/>
    <property type="project" value="InterPro"/>
</dbReference>
<gene>
    <name evidence="6" type="ORF">RND81_12G204300</name>
</gene>
<evidence type="ECO:0000259" key="5">
    <source>
        <dbReference type="Pfam" id="PF03936"/>
    </source>
</evidence>
<dbReference type="InterPro" id="IPR034741">
    <property type="entry name" value="Terpene_cyclase-like_1_C"/>
</dbReference>
<dbReference type="FunFam" id="1.10.600.10:FF:000007">
    <property type="entry name" value="Isoprene synthase, chloroplastic"/>
    <property type="match status" value="1"/>
</dbReference>
<keyword evidence="2" id="KW-0479">Metal-binding</keyword>
<dbReference type="InterPro" id="IPR044814">
    <property type="entry name" value="Terpene_cyclase_plant_C1"/>
</dbReference>
<dbReference type="InterPro" id="IPR050148">
    <property type="entry name" value="Terpene_synthase-like"/>
</dbReference>
<keyword evidence="3" id="KW-0456">Lyase</keyword>
<dbReference type="SUPFAM" id="SSF48576">
    <property type="entry name" value="Terpenoid synthases"/>
    <property type="match status" value="1"/>
</dbReference>
<proteinExistence type="predicted"/>
<comment type="cofactor">
    <cofactor evidence="1">
        <name>Mg(2+)</name>
        <dbReference type="ChEBI" id="CHEBI:18420"/>
    </cofactor>
</comment>
<dbReference type="InterPro" id="IPR008930">
    <property type="entry name" value="Terpenoid_cyclase/PrenylTrfase"/>
</dbReference>
<dbReference type="PANTHER" id="PTHR31225:SF221">
    <property type="entry name" value="(-)-GERMACRENE D SYNTHASE"/>
    <property type="match status" value="1"/>
</dbReference>
<keyword evidence="7" id="KW-1185">Reference proteome</keyword>
<dbReference type="InterPro" id="IPR036965">
    <property type="entry name" value="Terpene_synth_N_sf"/>
</dbReference>
<dbReference type="CDD" id="cd00684">
    <property type="entry name" value="Terpene_cyclase_plant_C1"/>
    <property type="match status" value="1"/>
</dbReference>